<dbReference type="InterPro" id="IPR050087">
    <property type="entry name" value="AON_synthase_class-II"/>
</dbReference>
<evidence type="ECO:0000256" key="9">
    <source>
        <dbReference type="ARBA" id="ARBA00023098"/>
    </source>
</evidence>
<dbReference type="AlphaFoldDB" id="A0A9Q1KDM2"/>
<dbReference type="PANTHER" id="PTHR13693">
    <property type="entry name" value="CLASS II AMINOTRANSFERASE/8-AMINO-7-OXONONANOATE SYNTHASE"/>
    <property type="match status" value="1"/>
</dbReference>
<keyword evidence="8" id="KW-0746">Sphingolipid metabolism</keyword>
<dbReference type="Pfam" id="PF00155">
    <property type="entry name" value="Aminotran_1_2"/>
    <property type="match status" value="1"/>
</dbReference>
<comment type="similarity">
    <text evidence="4">Belongs to the class-II pyridoxal-phosphate-dependent aminotransferase family.</text>
</comment>
<evidence type="ECO:0000256" key="3">
    <source>
        <dbReference type="ARBA" id="ARBA00004991"/>
    </source>
</evidence>
<keyword evidence="10" id="KW-0012">Acyltransferase</keyword>
<evidence type="ECO:0000256" key="6">
    <source>
        <dbReference type="ARBA" id="ARBA00022679"/>
    </source>
</evidence>
<evidence type="ECO:0000256" key="10">
    <source>
        <dbReference type="ARBA" id="ARBA00023315"/>
    </source>
</evidence>
<gene>
    <name evidence="12" type="ORF">Cgig2_024849</name>
</gene>
<reference evidence="12" key="1">
    <citation type="submission" date="2022-04" db="EMBL/GenBank/DDBJ databases">
        <title>Carnegiea gigantea Genome sequencing and assembly v2.</title>
        <authorList>
            <person name="Copetti D."/>
            <person name="Sanderson M.J."/>
            <person name="Burquez A."/>
            <person name="Wojciechowski M.F."/>
        </authorList>
    </citation>
    <scope>NUCLEOTIDE SEQUENCE</scope>
    <source>
        <strain evidence="12">SGP5-SGP5p</strain>
        <tissue evidence="12">Aerial part</tissue>
    </source>
</reference>
<organism evidence="12 13">
    <name type="scientific">Carnegiea gigantea</name>
    <dbReference type="NCBI Taxonomy" id="171969"/>
    <lineage>
        <taxon>Eukaryota</taxon>
        <taxon>Viridiplantae</taxon>
        <taxon>Streptophyta</taxon>
        <taxon>Embryophyta</taxon>
        <taxon>Tracheophyta</taxon>
        <taxon>Spermatophyta</taxon>
        <taxon>Magnoliopsida</taxon>
        <taxon>eudicotyledons</taxon>
        <taxon>Gunneridae</taxon>
        <taxon>Pentapetalae</taxon>
        <taxon>Caryophyllales</taxon>
        <taxon>Cactineae</taxon>
        <taxon>Cactaceae</taxon>
        <taxon>Cactoideae</taxon>
        <taxon>Echinocereeae</taxon>
        <taxon>Carnegiea</taxon>
    </lineage>
</organism>
<dbReference type="InterPro" id="IPR015421">
    <property type="entry name" value="PyrdxlP-dep_Trfase_major"/>
</dbReference>
<proteinExistence type="inferred from homology"/>
<sequence>MKFIFWKPAVLAKLTKSYDRILVLPLWRNMVLARAVWSSWELQIQYFTHMGSQPIKVLSQPSVRKAISLSCKDEGVHWGIQNGLHLSRSTIVCFKHNDMASLKSTLEKVTVEKKQAKEIRRYIVIEALYQNSGQIAPLDEIIRLKEKYRFRLLMDESNSFGVLGHSGRGLTEYHGVPKEDSALEAQGSLITSIEAVSGYVFSASLPPYLASAAISAFDVLGENSNPITKLKENVELVWAGLSSLQGLKIVSNPHSPIVFLKLKNFMGSLKSDLQLLEDIADQLLKEHNVFAVVSTRSTLDKCPLPVGIRLFISAGHSESDLEKVCESLKTVVPSLLNNHR</sequence>
<feature type="domain" description="Aminotransferase class I/classII large" evidence="11">
    <location>
        <begin position="77"/>
        <end position="328"/>
    </location>
</feature>
<dbReference type="GO" id="GO:0005783">
    <property type="term" value="C:endoplasmic reticulum"/>
    <property type="evidence" value="ECO:0007669"/>
    <property type="project" value="TreeGrafter"/>
</dbReference>
<evidence type="ECO:0000256" key="2">
    <source>
        <dbReference type="ARBA" id="ARBA00004760"/>
    </source>
</evidence>
<keyword evidence="6" id="KW-0808">Transferase</keyword>
<dbReference type="InterPro" id="IPR004839">
    <property type="entry name" value="Aminotransferase_I/II_large"/>
</dbReference>
<evidence type="ECO:0000256" key="1">
    <source>
        <dbReference type="ARBA" id="ARBA00001933"/>
    </source>
</evidence>
<dbReference type="GO" id="GO:0004758">
    <property type="term" value="F:serine C-palmitoyltransferase activity"/>
    <property type="evidence" value="ECO:0007669"/>
    <property type="project" value="TreeGrafter"/>
</dbReference>
<name>A0A9Q1KDM2_9CARY</name>
<evidence type="ECO:0000313" key="13">
    <source>
        <dbReference type="Proteomes" id="UP001153076"/>
    </source>
</evidence>
<dbReference type="OrthoDB" id="3168162at2759"/>
<evidence type="ECO:0000256" key="5">
    <source>
        <dbReference type="ARBA" id="ARBA00013220"/>
    </source>
</evidence>
<keyword evidence="13" id="KW-1185">Reference proteome</keyword>
<dbReference type="EMBL" id="JAKOGI010000169">
    <property type="protein sequence ID" value="KAJ8441337.1"/>
    <property type="molecule type" value="Genomic_DNA"/>
</dbReference>
<comment type="cofactor">
    <cofactor evidence="1">
        <name>pyridoxal 5'-phosphate</name>
        <dbReference type="ChEBI" id="CHEBI:597326"/>
    </cofactor>
</comment>
<dbReference type="GO" id="GO:0030170">
    <property type="term" value="F:pyridoxal phosphate binding"/>
    <property type="evidence" value="ECO:0007669"/>
    <property type="project" value="InterPro"/>
</dbReference>
<protein>
    <recommendedName>
        <fullName evidence="5">serine C-palmitoyltransferase</fullName>
        <ecNumber evidence="5">2.3.1.50</ecNumber>
    </recommendedName>
</protein>
<comment type="caution">
    <text evidence="12">The sequence shown here is derived from an EMBL/GenBank/DDBJ whole genome shotgun (WGS) entry which is preliminary data.</text>
</comment>
<comment type="pathway">
    <text evidence="2">Lipid metabolism; sphingolipid metabolism.</text>
</comment>
<dbReference type="SUPFAM" id="SSF53383">
    <property type="entry name" value="PLP-dependent transferases"/>
    <property type="match status" value="1"/>
</dbReference>
<evidence type="ECO:0000256" key="4">
    <source>
        <dbReference type="ARBA" id="ARBA00008392"/>
    </source>
</evidence>
<dbReference type="GO" id="GO:0046513">
    <property type="term" value="P:ceramide biosynthetic process"/>
    <property type="evidence" value="ECO:0007669"/>
    <property type="project" value="TreeGrafter"/>
</dbReference>
<keyword evidence="7" id="KW-0663">Pyridoxal phosphate</keyword>
<evidence type="ECO:0000259" key="11">
    <source>
        <dbReference type="Pfam" id="PF00155"/>
    </source>
</evidence>
<dbReference type="PANTHER" id="PTHR13693:SF2">
    <property type="entry name" value="SERINE PALMITOYLTRANSFERASE 1"/>
    <property type="match status" value="1"/>
</dbReference>
<evidence type="ECO:0000256" key="8">
    <source>
        <dbReference type="ARBA" id="ARBA00022919"/>
    </source>
</evidence>
<evidence type="ECO:0000256" key="7">
    <source>
        <dbReference type="ARBA" id="ARBA00022898"/>
    </source>
</evidence>
<evidence type="ECO:0000313" key="12">
    <source>
        <dbReference type="EMBL" id="KAJ8441337.1"/>
    </source>
</evidence>
<dbReference type="InterPro" id="IPR015424">
    <property type="entry name" value="PyrdxlP-dep_Trfase"/>
</dbReference>
<comment type="pathway">
    <text evidence="3">Sphingolipid metabolism.</text>
</comment>
<dbReference type="Gene3D" id="3.40.640.10">
    <property type="entry name" value="Type I PLP-dependent aspartate aminotransferase-like (Major domain)"/>
    <property type="match status" value="1"/>
</dbReference>
<dbReference type="EC" id="2.3.1.50" evidence="5"/>
<accession>A0A9Q1KDM2</accession>
<keyword evidence="9" id="KW-0443">Lipid metabolism</keyword>
<dbReference type="GO" id="GO:0016020">
    <property type="term" value="C:membrane"/>
    <property type="evidence" value="ECO:0007669"/>
    <property type="project" value="GOC"/>
</dbReference>
<dbReference type="GO" id="GO:0046512">
    <property type="term" value="P:sphingosine biosynthetic process"/>
    <property type="evidence" value="ECO:0007669"/>
    <property type="project" value="TreeGrafter"/>
</dbReference>
<dbReference type="Proteomes" id="UP001153076">
    <property type="component" value="Unassembled WGS sequence"/>
</dbReference>